<keyword evidence="2 3" id="KW-0862">Zinc</keyword>
<keyword evidence="1 3" id="KW-0479">Metal-binding</keyword>
<dbReference type="GO" id="GO:0043130">
    <property type="term" value="F:ubiquitin binding"/>
    <property type="evidence" value="ECO:0007669"/>
    <property type="project" value="TreeGrafter"/>
</dbReference>
<dbReference type="GO" id="GO:0046872">
    <property type="term" value="F:metal ion binding"/>
    <property type="evidence" value="ECO:0007669"/>
    <property type="project" value="UniProtKB-KW"/>
</dbReference>
<evidence type="ECO:0000256" key="4">
    <source>
        <dbReference type="SAM" id="MobiDB-lite"/>
    </source>
</evidence>
<evidence type="ECO:0000256" key="3">
    <source>
        <dbReference type="PROSITE-ProRule" id="PRU00125"/>
    </source>
</evidence>
<sequence length="511" mass="57184">MAGGIRNKVKRTNFVKHDTVETVPETININLDGPAIGADMDKQYQHPSSLPEKSTASCKAQDPSSLPEMSTASCKPQDPSSLPEMSTASCKPQDPFSLPETSTNGSIPCFPRLGVIPKDHHSRQKEKDELDSAIAVSMAEDSKRPSVSNSPGYRWQRENDEDFSRALHDDLHPPFYTPHAPQQYYSMGNKICGGCKREIIYGKYLLCMGTYFHPQCFCCRFCGRPVTESEFSISGKDPFHKICFKELAHPKCEVCHQFSWYARYITMEDGRSLCLECMESAIMDTGDCQPLYHAVRDFFEGMNVGLEQQIPMLLVERQALNEAFNGVKYGFKHMLETMGLCLSEEQTVTSILTRPRVRYSQLIGMRTQPQKLTRKCEVTAVLVLYGLPRLLTGAILAHVLMRSWLRLNEGGICQMLSHMWFESEVMPGSRSTPSTSSAASSSSSWPSSKKGGKSNVENQLGEFFLRQIANDVSTAYGGGFRAANAAVSKYGLRHTLEHIPLEHIRWTGNFP</sequence>
<feature type="compositionally biased region" description="Polar residues" evidence="4">
    <location>
        <begin position="45"/>
        <end position="90"/>
    </location>
</feature>
<dbReference type="PANTHER" id="PTHR24209:SF7">
    <property type="entry name" value="PROTEIN DA1-RELATED 2"/>
    <property type="match status" value="1"/>
</dbReference>
<gene>
    <name evidence="6" type="ORF">FNV43_RR24728</name>
</gene>
<dbReference type="SUPFAM" id="SSF57716">
    <property type="entry name" value="Glucocorticoid receptor-like (DNA-binding domain)"/>
    <property type="match status" value="1"/>
</dbReference>
<keyword evidence="7" id="KW-1185">Reference proteome</keyword>
<dbReference type="Pfam" id="PF12315">
    <property type="entry name" value="DA1-like"/>
    <property type="match status" value="1"/>
</dbReference>
<dbReference type="InterPro" id="IPR045218">
    <property type="entry name" value="DA1-like"/>
</dbReference>
<feature type="region of interest" description="Disordered" evidence="4">
    <location>
        <begin position="38"/>
        <end position="129"/>
    </location>
</feature>
<dbReference type="PANTHER" id="PTHR24209">
    <property type="entry name" value="PROTEIN DA1-RELATED 2"/>
    <property type="match status" value="1"/>
</dbReference>
<reference evidence="6" key="1">
    <citation type="submission" date="2020-03" db="EMBL/GenBank/DDBJ databases">
        <title>A high-quality chromosome-level genome assembly of a woody plant with both climbing and erect habits, Rhamnella rubrinervis.</title>
        <authorList>
            <person name="Lu Z."/>
            <person name="Yang Y."/>
            <person name="Zhu X."/>
            <person name="Sun Y."/>
        </authorList>
    </citation>
    <scope>NUCLEOTIDE SEQUENCE</scope>
    <source>
        <strain evidence="6">BYM</strain>
        <tissue evidence="6">Leaf</tissue>
    </source>
</reference>
<comment type="caution">
    <text evidence="6">The sequence shown here is derived from an EMBL/GenBank/DDBJ whole genome shotgun (WGS) entry which is preliminary data.</text>
</comment>
<dbReference type="Pfam" id="PF00412">
    <property type="entry name" value="LIM"/>
    <property type="match status" value="1"/>
</dbReference>
<feature type="domain" description="LIM zinc-binding" evidence="5">
    <location>
        <begin position="190"/>
        <end position="250"/>
    </location>
</feature>
<evidence type="ECO:0000313" key="6">
    <source>
        <dbReference type="EMBL" id="KAF3433625.1"/>
    </source>
</evidence>
<dbReference type="Gene3D" id="2.10.110.10">
    <property type="entry name" value="Cysteine Rich Protein"/>
    <property type="match status" value="1"/>
</dbReference>
<proteinExistence type="predicted"/>
<evidence type="ECO:0000256" key="2">
    <source>
        <dbReference type="ARBA" id="ARBA00022833"/>
    </source>
</evidence>
<dbReference type="SMART" id="SM00132">
    <property type="entry name" value="LIM"/>
    <property type="match status" value="1"/>
</dbReference>
<keyword evidence="3" id="KW-0440">LIM domain</keyword>
<dbReference type="PROSITE" id="PS00478">
    <property type="entry name" value="LIM_DOMAIN_1"/>
    <property type="match status" value="1"/>
</dbReference>
<organism evidence="6 7">
    <name type="scientific">Rhamnella rubrinervis</name>
    <dbReference type="NCBI Taxonomy" id="2594499"/>
    <lineage>
        <taxon>Eukaryota</taxon>
        <taxon>Viridiplantae</taxon>
        <taxon>Streptophyta</taxon>
        <taxon>Embryophyta</taxon>
        <taxon>Tracheophyta</taxon>
        <taxon>Spermatophyta</taxon>
        <taxon>Magnoliopsida</taxon>
        <taxon>eudicotyledons</taxon>
        <taxon>Gunneridae</taxon>
        <taxon>Pentapetalae</taxon>
        <taxon>rosids</taxon>
        <taxon>fabids</taxon>
        <taxon>Rosales</taxon>
        <taxon>Rhamnaceae</taxon>
        <taxon>rhamnoid group</taxon>
        <taxon>Rhamneae</taxon>
        <taxon>Rhamnella</taxon>
    </lineage>
</organism>
<dbReference type="EMBL" id="VOIH02000011">
    <property type="protein sequence ID" value="KAF3433625.1"/>
    <property type="molecule type" value="Genomic_DNA"/>
</dbReference>
<dbReference type="AlphaFoldDB" id="A0A8K0DMA9"/>
<dbReference type="PROSITE" id="PS50023">
    <property type="entry name" value="LIM_DOMAIN_2"/>
    <property type="match status" value="1"/>
</dbReference>
<accession>A0A8K0DMA9</accession>
<dbReference type="CDD" id="cd09396">
    <property type="entry name" value="LIM_DA1"/>
    <property type="match status" value="1"/>
</dbReference>
<dbReference type="OrthoDB" id="25414at2759"/>
<dbReference type="InterPro" id="IPR001781">
    <property type="entry name" value="Znf_LIM"/>
</dbReference>
<protein>
    <recommendedName>
        <fullName evidence="5">LIM zinc-binding domain-containing protein</fullName>
    </recommendedName>
</protein>
<name>A0A8K0DMA9_9ROSA</name>
<evidence type="ECO:0000313" key="7">
    <source>
        <dbReference type="Proteomes" id="UP000796880"/>
    </source>
</evidence>
<dbReference type="InterPro" id="IPR022087">
    <property type="entry name" value="DA1-like_dom"/>
</dbReference>
<feature type="region of interest" description="Disordered" evidence="4">
    <location>
        <begin position="431"/>
        <end position="454"/>
    </location>
</feature>
<evidence type="ECO:0000256" key="1">
    <source>
        <dbReference type="ARBA" id="ARBA00022723"/>
    </source>
</evidence>
<feature type="compositionally biased region" description="Low complexity" evidence="4">
    <location>
        <begin position="431"/>
        <end position="449"/>
    </location>
</feature>
<evidence type="ECO:0000259" key="5">
    <source>
        <dbReference type="PROSITE" id="PS50023"/>
    </source>
</evidence>
<dbReference type="Proteomes" id="UP000796880">
    <property type="component" value="Unassembled WGS sequence"/>
</dbReference>